<evidence type="ECO:0000259" key="2">
    <source>
        <dbReference type="PROSITE" id="PS50943"/>
    </source>
</evidence>
<feature type="region of interest" description="Disordered" evidence="1">
    <location>
        <begin position="1"/>
        <end position="31"/>
    </location>
</feature>
<dbReference type="InterPro" id="IPR003593">
    <property type="entry name" value="AAA+_ATPase"/>
</dbReference>
<dbReference type="Gene3D" id="3.40.50.300">
    <property type="entry name" value="P-loop containing nucleotide triphosphate hydrolases"/>
    <property type="match status" value="1"/>
</dbReference>
<dbReference type="SUPFAM" id="SSF48452">
    <property type="entry name" value="TPR-like"/>
    <property type="match status" value="1"/>
</dbReference>
<dbReference type="InterPro" id="IPR010982">
    <property type="entry name" value="Lambda_DNA-bd_dom_sf"/>
</dbReference>
<dbReference type="InterPro" id="IPR011990">
    <property type="entry name" value="TPR-like_helical_dom_sf"/>
</dbReference>
<accession>A0A8J3VQY3</accession>
<evidence type="ECO:0000313" key="4">
    <source>
        <dbReference type="Proteomes" id="UP000642748"/>
    </source>
</evidence>
<dbReference type="Gene3D" id="1.10.260.40">
    <property type="entry name" value="lambda repressor-like DNA-binding domains"/>
    <property type="match status" value="1"/>
</dbReference>
<dbReference type="SUPFAM" id="SSF47413">
    <property type="entry name" value="lambda repressor-like DNA-binding domains"/>
    <property type="match status" value="1"/>
</dbReference>
<dbReference type="EMBL" id="BONZ01000034">
    <property type="protein sequence ID" value="GIH15522.1"/>
    <property type="molecule type" value="Genomic_DNA"/>
</dbReference>
<dbReference type="InterPro" id="IPR019734">
    <property type="entry name" value="TPR_rpt"/>
</dbReference>
<dbReference type="Pfam" id="PF13560">
    <property type="entry name" value="HTH_31"/>
    <property type="match status" value="1"/>
</dbReference>
<dbReference type="AlphaFoldDB" id="A0A8J3VQY3"/>
<dbReference type="GO" id="GO:0003677">
    <property type="term" value="F:DNA binding"/>
    <property type="evidence" value="ECO:0007669"/>
    <property type="project" value="InterPro"/>
</dbReference>
<gene>
    <name evidence="3" type="ORF">Raf01_36940</name>
</gene>
<dbReference type="PANTHER" id="PTHR47691">
    <property type="entry name" value="REGULATOR-RELATED"/>
    <property type="match status" value="1"/>
</dbReference>
<reference evidence="3" key="1">
    <citation type="submission" date="2021-01" db="EMBL/GenBank/DDBJ databases">
        <title>Whole genome shotgun sequence of Rugosimonospora africana NBRC 104875.</title>
        <authorList>
            <person name="Komaki H."/>
            <person name="Tamura T."/>
        </authorList>
    </citation>
    <scope>NUCLEOTIDE SEQUENCE</scope>
    <source>
        <strain evidence="3">NBRC 104875</strain>
    </source>
</reference>
<feature type="compositionally biased region" description="Gly residues" evidence="1">
    <location>
        <begin position="473"/>
        <end position="483"/>
    </location>
</feature>
<dbReference type="Proteomes" id="UP000642748">
    <property type="component" value="Unassembled WGS sequence"/>
</dbReference>
<dbReference type="SMART" id="SM00382">
    <property type="entry name" value="AAA"/>
    <property type="match status" value="1"/>
</dbReference>
<evidence type="ECO:0000313" key="3">
    <source>
        <dbReference type="EMBL" id="GIH15522.1"/>
    </source>
</evidence>
<evidence type="ECO:0000256" key="1">
    <source>
        <dbReference type="SAM" id="MobiDB-lite"/>
    </source>
</evidence>
<keyword evidence="4" id="KW-1185">Reference proteome</keyword>
<dbReference type="InterPro" id="IPR027417">
    <property type="entry name" value="P-loop_NTPase"/>
</dbReference>
<protein>
    <recommendedName>
        <fullName evidence="2">HTH cro/C1-type domain-containing protein</fullName>
    </recommendedName>
</protein>
<proteinExistence type="predicted"/>
<dbReference type="CDD" id="cd00093">
    <property type="entry name" value="HTH_XRE"/>
    <property type="match status" value="1"/>
</dbReference>
<dbReference type="SMART" id="SM00028">
    <property type="entry name" value="TPR"/>
    <property type="match status" value="4"/>
</dbReference>
<dbReference type="PRINTS" id="PR00364">
    <property type="entry name" value="DISEASERSIST"/>
</dbReference>
<dbReference type="Gene3D" id="1.25.40.10">
    <property type="entry name" value="Tetratricopeptide repeat domain"/>
    <property type="match status" value="2"/>
</dbReference>
<dbReference type="InterPro" id="IPR001387">
    <property type="entry name" value="Cro/C1-type_HTH"/>
</dbReference>
<feature type="domain" description="HTH cro/C1-type" evidence="2">
    <location>
        <begin position="40"/>
        <end position="96"/>
    </location>
</feature>
<comment type="caution">
    <text evidence="3">The sequence shown here is derived from an EMBL/GenBank/DDBJ whole genome shotgun (WGS) entry which is preliminary data.</text>
</comment>
<sequence>MPVADRVQGPTHPSQPCSPVRPGTSPRRQMSEPNRFGLLLRHHRGEAGLTIQELSAASRVSVRAIGDMERGRSRMPQRRTVEALTRALGLSDPEAVALREAARGGRLARRPAPALAPPRTVADFTGRDSELRWLGDLVARGEPSVVAVVSGPPGLGKTSLMLQAAGRYAESFPDGVLFLDLRGLDADPPRPADLLLRLLTALGVEESQVQGDEQARSAQYRTLLSERRCLLMLDNAAGEAQVRPLLPGAGTTMTIVTSRRNLAGLEAVERHTARALPPGESVTLLRRIIGDRRAAAEPETALFGLADACGHLPLALRIAGNRLLSRPDWSIEYLLRRLADQDERIGLLVAGDLQIAAPFMLSYQQLSATAARTFRRLSLVPGPDGGLDLAARVAGMSVRETEAALEELADLGLLQPTTGGRYRFHDLIRLFARARLAEEETPRACRQAQDRMITWLLDTAVAAGRWFEPGGSEPAGGEPGRGPGSAEEARRWLEQESSNWLSALRAAFAAGRHAEVMAVADAMHWFSDRWRHWQPWIEVFQMSAASAEAIGDRRGQAVHLNYVSWAYSTSALRHDLADAPAQEALRLAREVGDLSEQGWSWLCLGSAARRRGAAAQAQEAARQSLSRFETAADWDGYSQGLSLLAASLAQAGRHRDAIEQYRQLEALLADPSRAPSPVLSDATAGHLHLNVGLSLLAMRRWAPAVASFRVALPAVQRSGVRQSEARCRYGLGCALARLGRLEEARVQLRRMVRLARQVGPADLVDQGLARLAEIGPAVGSQVS</sequence>
<dbReference type="SMART" id="SM00530">
    <property type="entry name" value="HTH_XRE"/>
    <property type="match status" value="1"/>
</dbReference>
<dbReference type="GO" id="GO:0043531">
    <property type="term" value="F:ADP binding"/>
    <property type="evidence" value="ECO:0007669"/>
    <property type="project" value="InterPro"/>
</dbReference>
<organism evidence="3 4">
    <name type="scientific">Rugosimonospora africana</name>
    <dbReference type="NCBI Taxonomy" id="556532"/>
    <lineage>
        <taxon>Bacteria</taxon>
        <taxon>Bacillati</taxon>
        <taxon>Actinomycetota</taxon>
        <taxon>Actinomycetes</taxon>
        <taxon>Micromonosporales</taxon>
        <taxon>Micromonosporaceae</taxon>
        <taxon>Rugosimonospora</taxon>
    </lineage>
</organism>
<dbReference type="PROSITE" id="PS50943">
    <property type="entry name" value="HTH_CROC1"/>
    <property type="match status" value="1"/>
</dbReference>
<feature type="region of interest" description="Disordered" evidence="1">
    <location>
        <begin position="467"/>
        <end position="489"/>
    </location>
</feature>
<name>A0A8J3VQY3_9ACTN</name>
<dbReference type="SUPFAM" id="SSF52540">
    <property type="entry name" value="P-loop containing nucleoside triphosphate hydrolases"/>
    <property type="match status" value="1"/>
</dbReference>
<dbReference type="PANTHER" id="PTHR47691:SF3">
    <property type="entry name" value="HTH-TYPE TRANSCRIPTIONAL REGULATOR RV0890C-RELATED"/>
    <property type="match status" value="1"/>
</dbReference>